<keyword evidence="2" id="KW-1185">Reference proteome</keyword>
<gene>
    <name evidence="1" type="ORF">SDJN03_12403</name>
</gene>
<sequence>MLFIDPPIEKAKKFLKAMECKGEETKPNSSLAKLPLFSIPHEAMDSPERSGALTPPIYSAVSVPFWWEEEPGKPRFSNVATTTTNTNTDTDTVTSPCLELPPRLLLMEKVGRSEGSSFRMMGSDEMSSLFMKRRGWFGSWRRSKRDEVFPSLEWEVEASRLRRNGSFSSLIRTQIRPHFWVSVCEGLKHVVPSWRGKRLKKDV</sequence>
<feature type="non-terminal residue" evidence="1">
    <location>
        <position position="1"/>
    </location>
</feature>
<dbReference type="AlphaFoldDB" id="A0AAV6N8H9"/>
<evidence type="ECO:0000313" key="1">
    <source>
        <dbReference type="EMBL" id="KAG6592927.1"/>
    </source>
</evidence>
<organism evidence="1 2">
    <name type="scientific">Cucurbita argyrosperma subsp. sororia</name>
    <dbReference type="NCBI Taxonomy" id="37648"/>
    <lineage>
        <taxon>Eukaryota</taxon>
        <taxon>Viridiplantae</taxon>
        <taxon>Streptophyta</taxon>
        <taxon>Embryophyta</taxon>
        <taxon>Tracheophyta</taxon>
        <taxon>Spermatophyta</taxon>
        <taxon>Magnoliopsida</taxon>
        <taxon>eudicotyledons</taxon>
        <taxon>Gunneridae</taxon>
        <taxon>Pentapetalae</taxon>
        <taxon>rosids</taxon>
        <taxon>fabids</taxon>
        <taxon>Cucurbitales</taxon>
        <taxon>Cucurbitaceae</taxon>
        <taxon>Cucurbiteae</taxon>
        <taxon>Cucurbita</taxon>
    </lineage>
</organism>
<evidence type="ECO:0000313" key="2">
    <source>
        <dbReference type="Proteomes" id="UP000685013"/>
    </source>
</evidence>
<protein>
    <submittedName>
        <fullName evidence="1">Uncharacterized protein</fullName>
    </submittedName>
</protein>
<dbReference type="EMBL" id="JAGKQH010000008">
    <property type="protein sequence ID" value="KAG6592927.1"/>
    <property type="molecule type" value="Genomic_DNA"/>
</dbReference>
<name>A0AAV6N8H9_9ROSI</name>
<dbReference type="PANTHER" id="PTHR34371:SF2">
    <property type="entry name" value="DUF688 FAMILY PROTEIN"/>
    <property type="match status" value="1"/>
</dbReference>
<proteinExistence type="predicted"/>
<comment type="caution">
    <text evidence="1">The sequence shown here is derived from an EMBL/GenBank/DDBJ whole genome shotgun (WGS) entry which is preliminary data.</text>
</comment>
<reference evidence="1 2" key="1">
    <citation type="journal article" date="2021" name="Hortic Res">
        <title>The domestication of Cucurbita argyrosperma as revealed by the genome of its wild relative.</title>
        <authorList>
            <person name="Barrera-Redondo J."/>
            <person name="Sanchez-de la Vega G."/>
            <person name="Aguirre-Liguori J.A."/>
            <person name="Castellanos-Morales G."/>
            <person name="Gutierrez-Guerrero Y.T."/>
            <person name="Aguirre-Dugua X."/>
            <person name="Aguirre-Planter E."/>
            <person name="Tenaillon M.I."/>
            <person name="Lira-Saade R."/>
            <person name="Eguiarte L.E."/>
        </authorList>
    </citation>
    <scope>NUCLEOTIDE SEQUENCE [LARGE SCALE GENOMIC DNA]</scope>
    <source>
        <strain evidence="1">JBR-2021</strain>
    </source>
</reference>
<accession>A0AAV6N8H9</accession>
<dbReference type="Proteomes" id="UP000685013">
    <property type="component" value="Chromosome 8"/>
</dbReference>
<dbReference type="PANTHER" id="PTHR34371">
    <property type="entry name" value="OS01G0551000 PROTEIN"/>
    <property type="match status" value="1"/>
</dbReference>